<organism evidence="1 2">
    <name type="scientific">Adiantum capillus-veneris</name>
    <name type="common">Maidenhair fern</name>
    <dbReference type="NCBI Taxonomy" id="13818"/>
    <lineage>
        <taxon>Eukaryota</taxon>
        <taxon>Viridiplantae</taxon>
        <taxon>Streptophyta</taxon>
        <taxon>Embryophyta</taxon>
        <taxon>Tracheophyta</taxon>
        <taxon>Polypodiopsida</taxon>
        <taxon>Polypodiidae</taxon>
        <taxon>Polypodiales</taxon>
        <taxon>Pteridineae</taxon>
        <taxon>Pteridaceae</taxon>
        <taxon>Vittarioideae</taxon>
        <taxon>Adiantum</taxon>
    </lineage>
</organism>
<evidence type="ECO:0000313" key="2">
    <source>
        <dbReference type="Proteomes" id="UP000886520"/>
    </source>
</evidence>
<protein>
    <submittedName>
        <fullName evidence="1">Uncharacterized protein</fullName>
    </submittedName>
</protein>
<dbReference type="Proteomes" id="UP000886520">
    <property type="component" value="Chromosome 3"/>
</dbReference>
<reference evidence="1" key="1">
    <citation type="submission" date="2021-01" db="EMBL/GenBank/DDBJ databases">
        <title>Adiantum capillus-veneris genome.</title>
        <authorList>
            <person name="Fang Y."/>
            <person name="Liao Q."/>
        </authorList>
    </citation>
    <scope>NUCLEOTIDE SEQUENCE</scope>
    <source>
        <strain evidence="1">H3</strain>
        <tissue evidence="1">Leaf</tissue>
    </source>
</reference>
<evidence type="ECO:0000313" key="1">
    <source>
        <dbReference type="EMBL" id="KAI5082713.1"/>
    </source>
</evidence>
<keyword evidence="2" id="KW-1185">Reference proteome</keyword>
<sequence length="231" mass="26433">MASSSQPKSAPLRVKIKIPPFTKEEEEQFAQAGLKKLYDAMQKPMEKTIAEEVVRNFDKETIQTSIKGVTIRATRVTLHHHLGMATKGQAWTPYQVAQYLKEYVEATKKRNTKCQGIPTAKITEHNKIMRFLAQAICLKKDDKHLFEHVFLDIARVFKGGQGDWAKLLAESMANQMQAVTEKGHKLYTCAPIWQELYYQEVWKPVSQPRGPDRGPMLKKLRIAHWPASSQT</sequence>
<comment type="caution">
    <text evidence="1">The sequence shown here is derived from an EMBL/GenBank/DDBJ whole genome shotgun (WGS) entry which is preliminary data.</text>
</comment>
<name>A0A9D4VBS7_ADICA</name>
<accession>A0A9D4VBS7</accession>
<gene>
    <name evidence="1" type="ORF">GOP47_0002456</name>
</gene>
<proteinExistence type="predicted"/>
<dbReference type="EMBL" id="JABFUD020000002">
    <property type="protein sequence ID" value="KAI5082713.1"/>
    <property type="molecule type" value="Genomic_DNA"/>
</dbReference>
<dbReference type="AlphaFoldDB" id="A0A9D4VBS7"/>